<dbReference type="InterPro" id="IPR000306">
    <property type="entry name" value="Znf_FYVE"/>
</dbReference>
<protein>
    <recommendedName>
        <fullName evidence="5">FYVE-type domain-containing protein</fullName>
    </recommendedName>
</protein>
<dbReference type="GO" id="GO:0008270">
    <property type="term" value="F:zinc ion binding"/>
    <property type="evidence" value="ECO:0007669"/>
    <property type="project" value="UniProtKB-KW"/>
</dbReference>
<dbReference type="CDD" id="cd15734">
    <property type="entry name" value="FYVE_ZFYV1"/>
    <property type="match status" value="1"/>
</dbReference>
<sequence>MSSPTMEPVPLRNDLNFFKFSVSPKVVHLLDEQRNFLIQTEQEFVDLLKIDPSHKIKVVSIVGNAGNGKSYTLNHTFFEGTEMFKTTKLQYSCTLGMWAKYDPTLKIICIDTEGFVASSKEICQQSYFLLKIFAISDIIIYRTTSEQLPSYMYRFLGEASKIYKEYFKFVLQKIWPNYETEKETASVGPCVIIFNEPKHPKTLTSVGNITTTMLKHILRMNFARRHEPCDGFSSLHYVRALGSSKDYFRELRLVVKTELESIQVRSPRSAKYVYHILKDVFDEKWRSQMDNSVFQQNISSFFTCQDKCQSCGTSCSLSMNHQHDDEPHFSERSCKFQHQYQNFVYFCKKCYKNGRKQIVKPSKLEENGQSWNNIVSTAWSGYTIECPRCGKIYQSRAYWYGNKVPEDEAVVIEAQHAWPGHKSLWDPQISAQNAVDVITTLGNIVTNVGSQPKKMIGDWLTDKIAPSYWKPNSEIVECAKCETVFGYHTTKHHCRACGKGFCQACSSKRQPVPEKGWYEDVRVCDFCYTEYPLDVDYVIDGTEVRTRRIGESIINSVSYVKSIFDQPKELIKNMTRPAYWTPDEDCINCVLCDKPFGPLLLLHHCRDCGKGVCDGCSSTRKPVPHRGWEMPVRICDKCNQRTRTN</sequence>
<keyword evidence="3" id="KW-0862">Zinc</keyword>
<dbReference type="PANTHER" id="PTHR46624">
    <property type="entry name" value="AGAP002036-PA"/>
    <property type="match status" value="1"/>
</dbReference>
<keyword evidence="7" id="KW-1185">Reference proteome</keyword>
<evidence type="ECO:0000313" key="7">
    <source>
        <dbReference type="Proteomes" id="UP001168821"/>
    </source>
</evidence>
<dbReference type="Pfam" id="PF01363">
    <property type="entry name" value="FYVE"/>
    <property type="match status" value="2"/>
</dbReference>
<keyword evidence="1" id="KW-0479">Metal-binding</keyword>
<evidence type="ECO:0000313" key="6">
    <source>
        <dbReference type="EMBL" id="KAJ3658913.1"/>
    </source>
</evidence>
<dbReference type="InterPro" id="IPR017455">
    <property type="entry name" value="Znf_FYVE-rel"/>
</dbReference>
<dbReference type="EMBL" id="JALNTZ010000003">
    <property type="protein sequence ID" value="KAJ3658913.1"/>
    <property type="molecule type" value="Genomic_DNA"/>
</dbReference>
<name>A0AA38MK73_9CUCU</name>
<dbReference type="SMART" id="SM00064">
    <property type="entry name" value="FYVE"/>
    <property type="match status" value="2"/>
</dbReference>
<dbReference type="Gene3D" id="3.30.40.10">
    <property type="entry name" value="Zinc/RING finger domain, C3HC4 (zinc finger)"/>
    <property type="match status" value="2"/>
</dbReference>
<organism evidence="6 7">
    <name type="scientific">Zophobas morio</name>
    <dbReference type="NCBI Taxonomy" id="2755281"/>
    <lineage>
        <taxon>Eukaryota</taxon>
        <taxon>Metazoa</taxon>
        <taxon>Ecdysozoa</taxon>
        <taxon>Arthropoda</taxon>
        <taxon>Hexapoda</taxon>
        <taxon>Insecta</taxon>
        <taxon>Pterygota</taxon>
        <taxon>Neoptera</taxon>
        <taxon>Endopterygota</taxon>
        <taxon>Coleoptera</taxon>
        <taxon>Polyphaga</taxon>
        <taxon>Cucujiformia</taxon>
        <taxon>Tenebrionidae</taxon>
        <taxon>Zophobas</taxon>
    </lineage>
</organism>
<evidence type="ECO:0000256" key="1">
    <source>
        <dbReference type="ARBA" id="ARBA00022723"/>
    </source>
</evidence>
<feature type="domain" description="FYVE-type" evidence="5">
    <location>
        <begin position="583"/>
        <end position="643"/>
    </location>
</feature>
<dbReference type="GO" id="GO:0005811">
    <property type="term" value="C:lipid droplet"/>
    <property type="evidence" value="ECO:0007669"/>
    <property type="project" value="TreeGrafter"/>
</dbReference>
<dbReference type="GO" id="GO:0005547">
    <property type="term" value="F:phosphatidylinositol-3,4,5-trisphosphate binding"/>
    <property type="evidence" value="ECO:0007669"/>
    <property type="project" value="TreeGrafter"/>
</dbReference>
<evidence type="ECO:0000259" key="5">
    <source>
        <dbReference type="PROSITE" id="PS50178"/>
    </source>
</evidence>
<dbReference type="SUPFAM" id="SSF52540">
    <property type="entry name" value="P-loop containing nucleoside triphosphate hydrolases"/>
    <property type="match status" value="1"/>
</dbReference>
<accession>A0AA38MK73</accession>
<dbReference type="InterPro" id="IPR042427">
    <property type="entry name" value="ZFYV1"/>
</dbReference>
<dbReference type="GO" id="GO:0043325">
    <property type="term" value="F:phosphatidylinositol-3,4-bisphosphate binding"/>
    <property type="evidence" value="ECO:0007669"/>
    <property type="project" value="TreeGrafter"/>
</dbReference>
<dbReference type="GO" id="GO:0005545">
    <property type="term" value="F:1-phosphatidylinositol binding"/>
    <property type="evidence" value="ECO:0007669"/>
    <property type="project" value="TreeGrafter"/>
</dbReference>
<dbReference type="Gene3D" id="3.40.50.300">
    <property type="entry name" value="P-loop containing nucleotide triphosphate hydrolases"/>
    <property type="match status" value="1"/>
</dbReference>
<comment type="caution">
    <text evidence="6">The sequence shown here is derived from an EMBL/GenBank/DDBJ whole genome shotgun (WGS) entry which is preliminary data.</text>
</comment>
<feature type="domain" description="FYVE-type" evidence="5">
    <location>
        <begin position="472"/>
        <end position="532"/>
    </location>
</feature>
<keyword evidence="2 4" id="KW-0863">Zinc-finger</keyword>
<dbReference type="GO" id="GO:0032266">
    <property type="term" value="F:phosphatidylinositol-3-phosphate binding"/>
    <property type="evidence" value="ECO:0007669"/>
    <property type="project" value="TreeGrafter"/>
</dbReference>
<reference evidence="6" key="1">
    <citation type="journal article" date="2023" name="G3 (Bethesda)">
        <title>Whole genome assemblies of Zophobas morio and Tenebrio molitor.</title>
        <authorList>
            <person name="Kaur S."/>
            <person name="Stinson S.A."/>
            <person name="diCenzo G.C."/>
        </authorList>
    </citation>
    <scope>NUCLEOTIDE SEQUENCE</scope>
    <source>
        <strain evidence="6">QUZm001</strain>
    </source>
</reference>
<dbReference type="Proteomes" id="UP001168821">
    <property type="component" value="Unassembled WGS sequence"/>
</dbReference>
<dbReference type="AlphaFoldDB" id="A0AA38MK73"/>
<dbReference type="GO" id="GO:0140042">
    <property type="term" value="P:lipid droplet formation"/>
    <property type="evidence" value="ECO:0007669"/>
    <property type="project" value="TreeGrafter"/>
</dbReference>
<proteinExistence type="predicted"/>
<dbReference type="PROSITE" id="PS50178">
    <property type="entry name" value="ZF_FYVE"/>
    <property type="match status" value="2"/>
</dbReference>
<gene>
    <name evidence="6" type="ORF">Zmor_010627</name>
</gene>
<evidence type="ECO:0000256" key="4">
    <source>
        <dbReference type="PROSITE-ProRule" id="PRU00091"/>
    </source>
</evidence>
<dbReference type="SUPFAM" id="SSF57903">
    <property type="entry name" value="FYVE/PHD zinc finger"/>
    <property type="match status" value="2"/>
</dbReference>
<dbReference type="InterPro" id="IPR011011">
    <property type="entry name" value="Znf_FYVE_PHD"/>
</dbReference>
<evidence type="ECO:0000256" key="3">
    <source>
        <dbReference type="ARBA" id="ARBA00022833"/>
    </source>
</evidence>
<evidence type="ECO:0000256" key="2">
    <source>
        <dbReference type="ARBA" id="ARBA00022771"/>
    </source>
</evidence>
<dbReference type="PANTHER" id="PTHR46624:SF4">
    <property type="entry name" value="FYVE-TYPE DOMAIN-CONTAINING PROTEIN"/>
    <property type="match status" value="1"/>
</dbReference>
<dbReference type="InterPro" id="IPR013083">
    <property type="entry name" value="Znf_RING/FYVE/PHD"/>
</dbReference>
<dbReference type="InterPro" id="IPR027417">
    <property type="entry name" value="P-loop_NTPase"/>
</dbReference>